<keyword evidence="5" id="KW-1185">Reference proteome</keyword>
<evidence type="ECO:0000313" key="3">
    <source>
        <dbReference type="EMBL" id="WPB01651.1"/>
    </source>
</evidence>
<dbReference type="OrthoDB" id="3622465at2759"/>
<name>A0A2G5HJE5_CERBT</name>
<accession>A0A2G5HJE5</accession>
<dbReference type="EMBL" id="CP134187">
    <property type="protein sequence ID" value="WPB01651.1"/>
    <property type="molecule type" value="Genomic_DNA"/>
</dbReference>
<evidence type="ECO:0000313" key="4">
    <source>
        <dbReference type="Proteomes" id="UP000230605"/>
    </source>
</evidence>
<keyword evidence="1" id="KW-0732">Signal</keyword>
<evidence type="ECO:0000256" key="1">
    <source>
        <dbReference type="SAM" id="SignalP"/>
    </source>
</evidence>
<proteinExistence type="predicted"/>
<gene>
    <name evidence="2" type="ORF">CB0940_04412</name>
    <name evidence="3" type="ORF">RHO25_006281</name>
</gene>
<reference evidence="2 4" key="1">
    <citation type="submission" date="2015-10" db="EMBL/GenBank/DDBJ databases">
        <title>The cercosporin biosynthetic gene cluster was horizontally transferred to several fungal lineages and shown to be expanded in Cercospora beticola based on microsynteny with recipient genomes.</title>
        <authorList>
            <person name="De Jonge R."/>
            <person name="Ebert M.K."/>
            <person name="Suttle J.C."/>
            <person name="Jurick Ii W.M."/>
            <person name="Secor G.A."/>
            <person name="Thomma B.P."/>
            <person name="Van De Peer Y."/>
            <person name="Bolton M.D."/>
        </authorList>
    </citation>
    <scope>NUCLEOTIDE SEQUENCE [LARGE SCALE GENOMIC DNA]</scope>
    <source>
        <strain evidence="2 4">09-40</strain>
    </source>
</reference>
<dbReference type="AlphaFoldDB" id="A0A2G5HJE5"/>
<dbReference type="Proteomes" id="UP001302367">
    <property type="component" value="Chromosome 4"/>
</dbReference>
<dbReference type="EMBL" id="LKMD01000105">
    <property type="protein sequence ID" value="PIA92686.1"/>
    <property type="molecule type" value="Genomic_DNA"/>
</dbReference>
<dbReference type="Proteomes" id="UP000230605">
    <property type="component" value="Chromosome 4"/>
</dbReference>
<protein>
    <submittedName>
        <fullName evidence="2">Uncharacterized protein</fullName>
    </submittedName>
</protein>
<reference evidence="3 5" key="2">
    <citation type="submission" date="2023-09" db="EMBL/GenBank/DDBJ databases">
        <title>Complete-Gapless Cercospora beticola genome.</title>
        <authorList>
            <person name="Wyatt N.A."/>
            <person name="Spanner R.E."/>
            <person name="Bolton M.D."/>
        </authorList>
    </citation>
    <scope>NUCLEOTIDE SEQUENCE [LARGE SCALE GENOMIC DNA]</scope>
    <source>
        <strain evidence="3">Cb09-40</strain>
    </source>
</reference>
<feature type="chain" id="PRO_5013935660" evidence="1">
    <location>
        <begin position="19"/>
        <end position="178"/>
    </location>
</feature>
<organism evidence="2 4">
    <name type="scientific">Cercospora beticola</name>
    <name type="common">Sugarbeet leaf spot fungus</name>
    <dbReference type="NCBI Taxonomy" id="122368"/>
    <lineage>
        <taxon>Eukaryota</taxon>
        <taxon>Fungi</taxon>
        <taxon>Dikarya</taxon>
        <taxon>Ascomycota</taxon>
        <taxon>Pezizomycotina</taxon>
        <taxon>Dothideomycetes</taxon>
        <taxon>Dothideomycetidae</taxon>
        <taxon>Mycosphaerellales</taxon>
        <taxon>Mycosphaerellaceae</taxon>
        <taxon>Cercospora</taxon>
    </lineage>
</organism>
<evidence type="ECO:0000313" key="2">
    <source>
        <dbReference type="EMBL" id="PIA92686.1"/>
    </source>
</evidence>
<sequence>MFFSKISSIALMAMTAHAQVRNLDAYVGSNVACQAGEFVTCSDVNPCSCCVFDGRSFGSTRITNPQANDLSLGGIPPTDGNAGCNFIARGNGGQCVSDGPNGFSAFSWEPSGFDCNRRAGGSRRAVSNEVEADLLTFADGTVYDLRNMSAADKKELADVVYSGQGSAGVPAHIQKHRK</sequence>
<evidence type="ECO:0000313" key="5">
    <source>
        <dbReference type="Proteomes" id="UP001302367"/>
    </source>
</evidence>
<feature type="signal peptide" evidence="1">
    <location>
        <begin position="1"/>
        <end position="18"/>
    </location>
</feature>